<dbReference type="OrthoDB" id="995873at2759"/>
<dbReference type="Proteomes" id="UP000828251">
    <property type="component" value="Unassembled WGS sequence"/>
</dbReference>
<feature type="domain" description="DUF4283" evidence="1">
    <location>
        <begin position="49"/>
        <end position="100"/>
    </location>
</feature>
<evidence type="ECO:0000259" key="2">
    <source>
        <dbReference type="Pfam" id="PF14392"/>
    </source>
</evidence>
<evidence type="ECO:0000313" key="4">
    <source>
        <dbReference type="Proteomes" id="UP000828251"/>
    </source>
</evidence>
<proteinExistence type="predicted"/>
<dbReference type="Pfam" id="PF14111">
    <property type="entry name" value="DUF4283"/>
    <property type="match status" value="1"/>
</dbReference>
<keyword evidence="4" id="KW-1185">Reference proteome</keyword>
<dbReference type="PANTHER" id="PTHR31286">
    <property type="entry name" value="GLYCINE-RICH CELL WALL STRUCTURAL PROTEIN 1.8-LIKE"/>
    <property type="match status" value="1"/>
</dbReference>
<dbReference type="AlphaFoldDB" id="A0A9D3V347"/>
<protein>
    <recommendedName>
        <fullName evidence="5">CCHC-type domain-containing protein</fullName>
    </recommendedName>
</protein>
<organism evidence="3 4">
    <name type="scientific">Gossypium stocksii</name>
    <dbReference type="NCBI Taxonomy" id="47602"/>
    <lineage>
        <taxon>Eukaryota</taxon>
        <taxon>Viridiplantae</taxon>
        <taxon>Streptophyta</taxon>
        <taxon>Embryophyta</taxon>
        <taxon>Tracheophyta</taxon>
        <taxon>Spermatophyta</taxon>
        <taxon>Magnoliopsida</taxon>
        <taxon>eudicotyledons</taxon>
        <taxon>Gunneridae</taxon>
        <taxon>Pentapetalae</taxon>
        <taxon>rosids</taxon>
        <taxon>malvids</taxon>
        <taxon>Malvales</taxon>
        <taxon>Malvaceae</taxon>
        <taxon>Malvoideae</taxon>
        <taxon>Gossypium</taxon>
    </lineage>
</organism>
<name>A0A9D3V347_9ROSI</name>
<reference evidence="3 4" key="1">
    <citation type="journal article" date="2021" name="Plant Biotechnol. J.">
        <title>Multi-omics assisted identification of the key and species-specific regulatory components of drought-tolerant mechanisms in Gossypium stocksii.</title>
        <authorList>
            <person name="Yu D."/>
            <person name="Ke L."/>
            <person name="Zhang D."/>
            <person name="Wu Y."/>
            <person name="Sun Y."/>
            <person name="Mei J."/>
            <person name="Sun J."/>
            <person name="Sun Y."/>
        </authorList>
    </citation>
    <scope>NUCLEOTIDE SEQUENCE [LARGE SCALE GENOMIC DNA]</scope>
    <source>
        <strain evidence="4">cv. E1</strain>
        <tissue evidence="3">Leaf</tissue>
    </source>
</reference>
<dbReference type="InterPro" id="IPR025558">
    <property type="entry name" value="DUF4283"/>
</dbReference>
<sequence>MAGEEISLLADELIQLTMKSSLVTPRSRFSLLCSLWTRKTYNPDEFCAQLISIWKTKRKFEIYMAGQNLFQLLFEDKNDLELIMDGKPWLFWKQLIIFDRITKATERSKLKLVFSPFWLRIGSHLLECEKKDLMHVIGSMFRDIKGEICRLKILLDARKPLRRGIFIVVGNTRKAWLPFKYESLPNFYFSCGIMGHIAKDCNGITKQVKNIGDNDLPYSIALKAESNLKGRESLQLGKTEKKFMEQCLYTGEEEDRITSMVTLLKDNDARAKAGTMNKIHAKSPNRKINEEIKKKDTQQEIECGDNATDYFLTEFVSREEFVNRGKKST</sequence>
<evidence type="ECO:0008006" key="5">
    <source>
        <dbReference type="Google" id="ProtNLM"/>
    </source>
</evidence>
<dbReference type="Pfam" id="PF14392">
    <property type="entry name" value="zf-CCHC_4"/>
    <property type="match status" value="1"/>
</dbReference>
<dbReference type="InterPro" id="IPR025836">
    <property type="entry name" value="Zn_knuckle_CX2CX4HX4C"/>
</dbReference>
<dbReference type="PANTHER" id="PTHR31286:SF167">
    <property type="entry name" value="OS09G0268800 PROTEIN"/>
    <property type="match status" value="1"/>
</dbReference>
<dbReference type="InterPro" id="IPR040256">
    <property type="entry name" value="At4g02000-like"/>
</dbReference>
<accession>A0A9D3V347</accession>
<evidence type="ECO:0000259" key="1">
    <source>
        <dbReference type="Pfam" id="PF14111"/>
    </source>
</evidence>
<feature type="domain" description="Zinc knuckle CX2CX4HX4C" evidence="2">
    <location>
        <begin position="155"/>
        <end position="202"/>
    </location>
</feature>
<gene>
    <name evidence="3" type="ORF">J1N35_031719</name>
</gene>
<comment type="caution">
    <text evidence="3">The sequence shown here is derived from an EMBL/GenBank/DDBJ whole genome shotgun (WGS) entry which is preliminary data.</text>
</comment>
<dbReference type="EMBL" id="JAIQCV010000009">
    <property type="protein sequence ID" value="KAH1066732.1"/>
    <property type="molecule type" value="Genomic_DNA"/>
</dbReference>
<evidence type="ECO:0000313" key="3">
    <source>
        <dbReference type="EMBL" id="KAH1066732.1"/>
    </source>
</evidence>